<evidence type="ECO:0000256" key="1">
    <source>
        <dbReference type="SAM" id="MobiDB-lite"/>
    </source>
</evidence>
<gene>
    <name evidence="2" type="ORF">GCM10008179_20320</name>
</gene>
<protein>
    <submittedName>
        <fullName evidence="2">Uncharacterized protein</fullName>
    </submittedName>
</protein>
<proteinExistence type="predicted"/>
<organism evidence="2 3">
    <name type="scientific">Hansschlegelia plantiphila</name>
    <dbReference type="NCBI Taxonomy" id="374655"/>
    <lineage>
        <taxon>Bacteria</taxon>
        <taxon>Pseudomonadati</taxon>
        <taxon>Pseudomonadota</taxon>
        <taxon>Alphaproteobacteria</taxon>
        <taxon>Hyphomicrobiales</taxon>
        <taxon>Methylopilaceae</taxon>
        <taxon>Hansschlegelia</taxon>
    </lineage>
</organism>
<dbReference type="EMBL" id="BSFI01000008">
    <property type="protein sequence ID" value="GLK68394.1"/>
    <property type="molecule type" value="Genomic_DNA"/>
</dbReference>
<evidence type="ECO:0000313" key="3">
    <source>
        <dbReference type="Proteomes" id="UP001143372"/>
    </source>
</evidence>
<dbReference type="RefSeq" id="WP_271168636.1">
    <property type="nucleotide sequence ID" value="NZ_BSFI01000008.1"/>
</dbReference>
<dbReference type="Proteomes" id="UP001143372">
    <property type="component" value="Unassembled WGS sequence"/>
</dbReference>
<reference evidence="2" key="1">
    <citation type="journal article" date="2014" name="Int. J. Syst. Evol. Microbiol.">
        <title>Complete genome sequence of Corynebacterium casei LMG S-19264T (=DSM 44701T), isolated from a smear-ripened cheese.</title>
        <authorList>
            <consortium name="US DOE Joint Genome Institute (JGI-PGF)"/>
            <person name="Walter F."/>
            <person name="Albersmeier A."/>
            <person name="Kalinowski J."/>
            <person name="Ruckert C."/>
        </authorList>
    </citation>
    <scope>NUCLEOTIDE SEQUENCE</scope>
    <source>
        <strain evidence="2">VKM B-2347</strain>
    </source>
</reference>
<sequence length="65" mass="6812">MNPSGQDPKTPPHRGQEGETDDKPDSQHDERPEGPHARPDLTNEEATPGAGTLPDDEDPAGGTAS</sequence>
<dbReference type="AlphaFoldDB" id="A0A9W6MVE7"/>
<feature type="compositionally biased region" description="Basic and acidic residues" evidence="1">
    <location>
        <begin position="14"/>
        <end position="41"/>
    </location>
</feature>
<name>A0A9W6MVE7_9HYPH</name>
<evidence type="ECO:0000313" key="2">
    <source>
        <dbReference type="EMBL" id="GLK68394.1"/>
    </source>
</evidence>
<comment type="caution">
    <text evidence="2">The sequence shown here is derived from an EMBL/GenBank/DDBJ whole genome shotgun (WGS) entry which is preliminary data.</text>
</comment>
<accession>A0A9W6MVE7</accession>
<feature type="region of interest" description="Disordered" evidence="1">
    <location>
        <begin position="1"/>
        <end position="65"/>
    </location>
</feature>
<reference evidence="2" key="2">
    <citation type="submission" date="2023-01" db="EMBL/GenBank/DDBJ databases">
        <authorList>
            <person name="Sun Q."/>
            <person name="Evtushenko L."/>
        </authorList>
    </citation>
    <scope>NUCLEOTIDE SEQUENCE</scope>
    <source>
        <strain evidence="2">VKM B-2347</strain>
    </source>
</reference>
<keyword evidence="3" id="KW-1185">Reference proteome</keyword>